<gene>
    <name evidence="3" type="ORF">DI628_00695</name>
</gene>
<dbReference type="InterPro" id="IPR010982">
    <property type="entry name" value="Lambda_DNA-bd_dom_sf"/>
</dbReference>
<dbReference type="SMART" id="SM00530">
    <property type="entry name" value="HTH_XRE"/>
    <property type="match status" value="1"/>
</dbReference>
<reference evidence="3 4" key="1">
    <citation type="journal article" date="2017" name="Nat. Commun.">
        <title>In situ click chemistry generation of cyclooxygenase-2 inhibitors.</title>
        <authorList>
            <person name="Bhardwaj A."/>
            <person name="Kaur J."/>
            <person name="Wuest M."/>
            <person name="Wuest F."/>
        </authorList>
    </citation>
    <scope>NUCLEOTIDE SEQUENCE [LARGE SCALE GENOMIC DNA]</scope>
    <source>
        <strain evidence="3">S2_018_000_R2_106</strain>
    </source>
</reference>
<protein>
    <submittedName>
        <fullName evidence="3">Helix-turn-helix transcriptional regulator</fullName>
    </submittedName>
</protein>
<evidence type="ECO:0000256" key="1">
    <source>
        <dbReference type="ARBA" id="ARBA00023125"/>
    </source>
</evidence>
<dbReference type="PANTHER" id="PTHR46558:SF11">
    <property type="entry name" value="HTH-TYPE TRANSCRIPTIONAL REGULATOR XRE"/>
    <property type="match status" value="1"/>
</dbReference>
<dbReference type="GO" id="GO:0003677">
    <property type="term" value="F:DNA binding"/>
    <property type="evidence" value="ECO:0007669"/>
    <property type="project" value="UniProtKB-KW"/>
</dbReference>
<dbReference type="CDD" id="cd00093">
    <property type="entry name" value="HTH_XRE"/>
    <property type="match status" value="1"/>
</dbReference>
<dbReference type="AlphaFoldDB" id="A0A6N4R740"/>
<comment type="caution">
    <text evidence="3">The sequence shown here is derived from an EMBL/GenBank/DDBJ whole genome shotgun (WGS) entry which is preliminary data.</text>
</comment>
<organism evidence="3 4">
    <name type="scientific">Blastochloris viridis</name>
    <name type="common">Rhodopseudomonas viridis</name>
    <dbReference type="NCBI Taxonomy" id="1079"/>
    <lineage>
        <taxon>Bacteria</taxon>
        <taxon>Pseudomonadati</taxon>
        <taxon>Pseudomonadota</taxon>
        <taxon>Alphaproteobacteria</taxon>
        <taxon>Hyphomicrobiales</taxon>
        <taxon>Blastochloridaceae</taxon>
        <taxon>Blastochloris</taxon>
    </lineage>
</organism>
<dbReference type="Gene3D" id="1.10.260.40">
    <property type="entry name" value="lambda repressor-like DNA-binding domains"/>
    <property type="match status" value="1"/>
</dbReference>
<dbReference type="PROSITE" id="PS50943">
    <property type="entry name" value="HTH_CROC1"/>
    <property type="match status" value="1"/>
</dbReference>
<sequence>MNPQSQSIDTHVGNKLKNLRAEFSLSQQQLGKVIGVSYQMVQKYESGSCRLGPNAMMRISQSLNIPVSYFFNGFYTPAEQTVPTDTEAELAQMVSLFSKIKNPVFRRALLEKAQNYLRDELAGE</sequence>
<proteinExistence type="predicted"/>
<evidence type="ECO:0000259" key="2">
    <source>
        <dbReference type="PROSITE" id="PS50943"/>
    </source>
</evidence>
<dbReference type="SUPFAM" id="SSF47413">
    <property type="entry name" value="lambda repressor-like DNA-binding domains"/>
    <property type="match status" value="1"/>
</dbReference>
<accession>A0A6N4R740</accession>
<evidence type="ECO:0000313" key="4">
    <source>
        <dbReference type="Proteomes" id="UP000320948"/>
    </source>
</evidence>
<keyword evidence="1" id="KW-0238">DNA-binding</keyword>
<evidence type="ECO:0000313" key="3">
    <source>
        <dbReference type="EMBL" id="TKW61181.1"/>
    </source>
</evidence>
<dbReference type="EMBL" id="VAFM01000001">
    <property type="protein sequence ID" value="TKW61181.1"/>
    <property type="molecule type" value="Genomic_DNA"/>
</dbReference>
<dbReference type="InterPro" id="IPR001387">
    <property type="entry name" value="Cro/C1-type_HTH"/>
</dbReference>
<name>A0A6N4R740_BLAVI</name>
<feature type="domain" description="HTH cro/C1-type" evidence="2">
    <location>
        <begin position="16"/>
        <end position="70"/>
    </location>
</feature>
<dbReference type="PANTHER" id="PTHR46558">
    <property type="entry name" value="TRACRIPTIONAL REGULATORY PROTEIN-RELATED-RELATED"/>
    <property type="match status" value="1"/>
</dbReference>
<dbReference type="Pfam" id="PF01381">
    <property type="entry name" value="HTH_3"/>
    <property type="match status" value="1"/>
</dbReference>
<dbReference type="Proteomes" id="UP000320948">
    <property type="component" value="Unassembled WGS sequence"/>
</dbReference>